<dbReference type="Pfam" id="PF00248">
    <property type="entry name" value="Aldo_ket_red"/>
    <property type="match status" value="1"/>
</dbReference>
<dbReference type="PANTHER" id="PTHR43364:SF4">
    <property type="entry name" value="NAD(P)-LINKED OXIDOREDUCTASE SUPERFAMILY PROTEIN"/>
    <property type="match status" value="1"/>
</dbReference>
<accession>A0A8J1TWA2</accession>
<proteinExistence type="inferred from homology"/>
<dbReference type="Gene3D" id="3.20.20.100">
    <property type="entry name" value="NADP-dependent oxidoreductase domain"/>
    <property type="match status" value="1"/>
</dbReference>
<evidence type="ECO:0000313" key="3">
    <source>
        <dbReference type="EMBL" id="CAH1796289.1"/>
    </source>
</evidence>
<dbReference type="InterPro" id="IPR020471">
    <property type="entry name" value="AKR"/>
</dbReference>
<dbReference type="AlphaFoldDB" id="A0A8J1TWA2"/>
<evidence type="ECO:0000256" key="1">
    <source>
        <dbReference type="ARBA" id="ARBA00023002"/>
    </source>
</evidence>
<organism evidence="3 4">
    <name type="scientific">Owenia fusiformis</name>
    <name type="common">Polychaete worm</name>
    <dbReference type="NCBI Taxonomy" id="6347"/>
    <lineage>
        <taxon>Eukaryota</taxon>
        <taxon>Metazoa</taxon>
        <taxon>Spiralia</taxon>
        <taxon>Lophotrochozoa</taxon>
        <taxon>Annelida</taxon>
        <taxon>Polychaeta</taxon>
        <taxon>Sedentaria</taxon>
        <taxon>Canalipalpata</taxon>
        <taxon>Sabellida</taxon>
        <taxon>Oweniida</taxon>
        <taxon>Oweniidae</taxon>
        <taxon>Owenia</taxon>
    </lineage>
</organism>
<dbReference type="SUPFAM" id="SSF51430">
    <property type="entry name" value="NAD(P)-linked oxidoreductase"/>
    <property type="match status" value="1"/>
</dbReference>
<sequence length="364" mass="41111">MSAGKLTYNYLSKNCGLKVSSICLGTMTFGESKGGGRPGQCDEALAHQILDRYVAWGGNFIDTANMYQEGQSETMIGTWLKKREDRDKLIIATKVRVSMDSSDPNCEGLSRKHIIWSVEESLRRLQTDYIDLYQIHAWDEGTPIKETFSALNDLVKSGKIRYVGVSNVTGWQLQKILDLQDRMGWEACVTVQNQYNLLCRETELEVVEVCKNEGLGMLPWSPLKGGWLSGKFKRDTAASGDTRVGWVSEKESSRRAQSHPSFQQYQDNEKVWNLIDKVESIGKAHEKSVAQVSLKWLLQKPTVTSVIIGAKNLQQLDDNLGAGTDWKLTDSEMNKCNDLTEPGVQYPYIDVKNRNKSRRREDAN</sequence>
<dbReference type="GO" id="GO:0005829">
    <property type="term" value="C:cytosol"/>
    <property type="evidence" value="ECO:0007669"/>
    <property type="project" value="UniProtKB-ARBA"/>
</dbReference>
<dbReference type="InterPro" id="IPR050523">
    <property type="entry name" value="AKR_Detox_Biosynth"/>
</dbReference>
<evidence type="ECO:0000256" key="2">
    <source>
        <dbReference type="ARBA" id="ARBA00038157"/>
    </source>
</evidence>
<dbReference type="EMBL" id="CAIIXF020000010">
    <property type="protein sequence ID" value="CAH1796289.1"/>
    <property type="molecule type" value="Genomic_DNA"/>
</dbReference>
<dbReference type="InterPro" id="IPR036812">
    <property type="entry name" value="NAD(P)_OxRdtase_dom_sf"/>
</dbReference>
<comment type="caution">
    <text evidence="3">The sequence shown here is derived from an EMBL/GenBank/DDBJ whole genome shotgun (WGS) entry which is preliminary data.</text>
</comment>
<dbReference type="InterPro" id="IPR023210">
    <property type="entry name" value="NADP_OxRdtase_dom"/>
</dbReference>
<reference evidence="3" key="1">
    <citation type="submission" date="2022-03" db="EMBL/GenBank/DDBJ databases">
        <authorList>
            <person name="Martin C."/>
        </authorList>
    </citation>
    <scope>NUCLEOTIDE SEQUENCE</scope>
</reference>
<dbReference type="PRINTS" id="PR00069">
    <property type="entry name" value="ALDKETRDTASE"/>
</dbReference>
<dbReference type="Proteomes" id="UP000749559">
    <property type="component" value="Unassembled WGS sequence"/>
</dbReference>
<gene>
    <name evidence="3" type="ORF">OFUS_LOCUS20715</name>
</gene>
<dbReference type="GO" id="GO:0016491">
    <property type="term" value="F:oxidoreductase activity"/>
    <property type="evidence" value="ECO:0007669"/>
    <property type="project" value="UniProtKB-KW"/>
</dbReference>
<dbReference type="OrthoDB" id="48988at2759"/>
<keyword evidence="4" id="KW-1185">Reference proteome</keyword>
<evidence type="ECO:0000313" key="4">
    <source>
        <dbReference type="Proteomes" id="UP000749559"/>
    </source>
</evidence>
<keyword evidence="1" id="KW-0560">Oxidoreductase</keyword>
<dbReference type="PANTHER" id="PTHR43364">
    <property type="entry name" value="NADH-SPECIFIC METHYLGLYOXAL REDUCTASE-RELATED"/>
    <property type="match status" value="1"/>
</dbReference>
<name>A0A8J1TWA2_OWEFU</name>
<protein>
    <submittedName>
        <fullName evidence="3">Uncharacterized protein</fullName>
    </submittedName>
</protein>
<dbReference type="CDD" id="cd19081">
    <property type="entry name" value="AKR_AKR9C1"/>
    <property type="match status" value="1"/>
</dbReference>
<dbReference type="FunFam" id="3.20.20.100:FF:000004">
    <property type="entry name" value="Oxidoreductase, aldo/keto reductase"/>
    <property type="match status" value="1"/>
</dbReference>
<comment type="similarity">
    <text evidence="2">Belongs to the aldo/keto reductase family. Aldo/keto reductase 2 subfamily.</text>
</comment>